<comment type="caution">
    <text evidence="1">The sequence shown here is derived from an EMBL/GenBank/DDBJ whole genome shotgun (WGS) entry which is preliminary data.</text>
</comment>
<accession>A0A939RU87</accession>
<protein>
    <recommendedName>
        <fullName evidence="3">DUF4365 domain-containing protein</fullName>
    </recommendedName>
</protein>
<dbReference type="EMBL" id="JAGDYL010000013">
    <property type="protein sequence ID" value="MBO1805430.1"/>
    <property type="molecule type" value="Genomic_DNA"/>
</dbReference>
<reference evidence="1" key="1">
    <citation type="submission" date="2021-03" db="EMBL/GenBank/DDBJ databases">
        <title>Leucobacter chromiisoli sp. nov., isolated from chromium-containing soil of chemical plant.</title>
        <authorList>
            <person name="Xu Z."/>
        </authorList>
    </citation>
    <scope>NUCLEOTIDE SEQUENCE</scope>
    <source>
        <strain evidence="1">A2</strain>
    </source>
</reference>
<name>A0A939RU87_9MICO</name>
<keyword evidence="2" id="KW-1185">Reference proteome</keyword>
<evidence type="ECO:0000313" key="2">
    <source>
        <dbReference type="Proteomes" id="UP000664398"/>
    </source>
</evidence>
<organism evidence="1 2">
    <name type="scientific">Leucobacter ruminantium</name>
    <dbReference type="NCBI Taxonomy" id="1289170"/>
    <lineage>
        <taxon>Bacteria</taxon>
        <taxon>Bacillati</taxon>
        <taxon>Actinomycetota</taxon>
        <taxon>Actinomycetes</taxon>
        <taxon>Micrococcales</taxon>
        <taxon>Microbacteriaceae</taxon>
        <taxon>Leucobacter</taxon>
    </lineage>
</organism>
<gene>
    <name evidence="1" type="ORF">J4H91_08880</name>
</gene>
<dbReference type="RefSeq" id="WP_208045900.1">
    <property type="nucleotide sequence ID" value="NZ_JAGDYL010000013.1"/>
</dbReference>
<evidence type="ECO:0008006" key="3">
    <source>
        <dbReference type="Google" id="ProtNLM"/>
    </source>
</evidence>
<dbReference type="AlphaFoldDB" id="A0A939RU87"/>
<evidence type="ECO:0000313" key="1">
    <source>
        <dbReference type="EMBL" id="MBO1805430.1"/>
    </source>
</evidence>
<proteinExistence type="predicted"/>
<sequence length="601" mass="67602">MNVELLAISDLEQKIASCLNLEPYFDRNDKTPFTDGHIDIYETKSRSKGHFVGRVTAQIKGQQIPKKRRRTASFSIKRVDLEGFVRLKTTVLFLVNFVQRPRDGHGAVFLPHYVTLSPFKLRQILEDMSPKQATKAVQLKKLPTDEAGIEQVVRFAKETQLESPELGFDPDIFEKASALTVFSDEPLDFSGPIALRREETNFTLVVTTIAGGRIAIPGEFDLIPQDLEPEIVPLVFGAGGVTYSAVTRSRIDEETVELRLSDALSFTMKDPELGLRGAMSWTSQEFLADALRDLTFIMHSWENSGFEVDGQKVTFEFSKPENHEEMREYRDHLAKLSSVLLHFGADPALVALDEITPNQHEQLSNLHDVISGDKEIPERYQGGGRIRQRVGHWGMELVVLAPTDETPARIVSLFDAGLSHHFAVAQDDDPTQNGYSIITPYDILPKEELPNTLNLDLGRIVSAYTQIASYSTTLSYANHMVLSLIHASDIDERRVEAFLHAASELNDWIIGEDGEQPIHLINRWQIECRRRTLTDTEKTSVRALKLKASRGEVEDGERIALCCAILLEDRDETRFLWDALAASKRSALEGWPIGNLLQTLI</sequence>
<dbReference type="Proteomes" id="UP000664398">
    <property type="component" value="Unassembled WGS sequence"/>
</dbReference>